<keyword evidence="1" id="KW-0560">Oxidoreductase</keyword>
<reference evidence="5 6" key="1">
    <citation type="journal article" date="2023" name="G3 (Bethesda)">
        <title>A chromosome-length genome assembly and annotation of blackberry (Rubus argutus, cv. 'Hillquist').</title>
        <authorList>
            <person name="Bruna T."/>
            <person name="Aryal R."/>
            <person name="Dudchenko O."/>
            <person name="Sargent D.J."/>
            <person name="Mead D."/>
            <person name="Buti M."/>
            <person name="Cavallini A."/>
            <person name="Hytonen T."/>
            <person name="Andres J."/>
            <person name="Pham M."/>
            <person name="Weisz D."/>
            <person name="Mascagni F."/>
            <person name="Usai G."/>
            <person name="Natali L."/>
            <person name="Bassil N."/>
            <person name="Fernandez G.E."/>
            <person name="Lomsadze A."/>
            <person name="Armour M."/>
            <person name="Olukolu B."/>
            <person name="Poorten T."/>
            <person name="Britton C."/>
            <person name="Davik J."/>
            <person name="Ashrafi H."/>
            <person name="Aiden E.L."/>
            <person name="Borodovsky M."/>
            <person name="Worthington M."/>
        </authorList>
    </citation>
    <scope>NUCLEOTIDE SEQUENCE [LARGE SCALE GENOMIC DNA]</scope>
    <source>
        <strain evidence="5">PI 553951</strain>
    </source>
</reference>
<dbReference type="AlphaFoldDB" id="A0AAW1W0F4"/>
<evidence type="ECO:0000256" key="2">
    <source>
        <dbReference type="ARBA" id="ARBA00023033"/>
    </source>
</evidence>
<dbReference type="PANTHER" id="PTHR45934:SF7">
    <property type="entry name" value="FAD_NAD(P)-BINDING OXIDOREDUCTASE FAMILY PROTEIN"/>
    <property type="match status" value="1"/>
</dbReference>
<protein>
    <recommendedName>
        <fullName evidence="4">FAD-binding domain-containing protein</fullName>
    </recommendedName>
</protein>
<name>A0AAW1W0F4_RUBAR</name>
<evidence type="ECO:0000259" key="4">
    <source>
        <dbReference type="Pfam" id="PF01494"/>
    </source>
</evidence>
<evidence type="ECO:0000313" key="6">
    <source>
        <dbReference type="Proteomes" id="UP001457282"/>
    </source>
</evidence>
<sequence length="403" mass="44340">MQMAGDTRENIVIVGGGICGLATALALHRKGIRSLVLERSECLRATGAAIILHANGWRALDQLGVASYLRHTAIPILSGQFNSLNNNKLQELPVGKDELRCVKRTDLINILADNLPHNTVRFGSDVVSIELDPITSSTVLQLQDGTSLNAEVVIGCDGVNSTISHMIGVTTKNIFNVCVVRGFTNYPDGHDFGSEFKLTKKDDVQVGLMPMTTNRVYWFITQKYVSQDHKISKSQKLIGDLAVASVKDFPGSIKEMVENCSLESLHFSEYLRYQAPWDILRKSFRVGTVTVAGDAFHAMAPFIAQGGAASLEDAVVLARCLARKTTLAGIPSGRGSSKMMVEEALDEYLKERKPRVLRLSLQSYLFAKMHDISSKFIKFICIVLMMILFSDSHGHTRYDCGSL</sequence>
<accession>A0AAW1W0F4</accession>
<evidence type="ECO:0000313" key="5">
    <source>
        <dbReference type="EMBL" id="KAK9912577.1"/>
    </source>
</evidence>
<evidence type="ECO:0000256" key="1">
    <source>
        <dbReference type="ARBA" id="ARBA00023002"/>
    </source>
</evidence>
<evidence type="ECO:0000256" key="3">
    <source>
        <dbReference type="ARBA" id="ARBA00024018"/>
    </source>
</evidence>
<gene>
    <name evidence="5" type="ORF">M0R45_036435</name>
</gene>
<dbReference type="InterPro" id="IPR044560">
    <property type="entry name" value="MOase"/>
</dbReference>
<comment type="similarity">
    <text evidence="3">Belongs to the 3-hydroxybenzoate 6-hydroxylase family.</text>
</comment>
<feature type="domain" description="FAD-binding" evidence="4">
    <location>
        <begin position="11"/>
        <end position="356"/>
    </location>
</feature>
<keyword evidence="6" id="KW-1185">Reference proteome</keyword>
<dbReference type="GO" id="GO:0071949">
    <property type="term" value="F:FAD binding"/>
    <property type="evidence" value="ECO:0007669"/>
    <property type="project" value="InterPro"/>
</dbReference>
<dbReference type="SUPFAM" id="SSF51905">
    <property type="entry name" value="FAD/NAD(P)-binding domain"/>
    <property type="match status" value="1"/>
</dbReference>
<proteinExistence type="inferred from homology"/>
<comment type="caution">
    <text evidence="5">The sequence shown here is derived from an EMBL/GenBank/DDBJ whole genome shotgun (WGS) entry which is preliminary data.</text>
</comment>
<dbReference type="PRINTS" id="PR00420">
    <property type="entry name" value="RNGMNOXGNASE"/>
</dbReference>
<keyword evidence="2" id="KW-0503">Monooxygenase</keyword>
<dbReference type="PANTHER" id="PTHR45934">
    <property type="entry name" value="FAD/NAD(P)-BINDING OXIDOREDUCTASE FAMILY PROTEIN"/>
    <property type="match status" value="1"/>
</dbReference>
<dbReference type="Pfam" id="PF01494">
    <property type="entry name" value="FAD_binding_3"/>
    <property type="match status" value="1"/>
</dbReference>
<dbReference type="InterPro" id="IPR036188">
    <property type="entry name" value="FAD/NAD-bd_sf"/>
</dbReference>
<dbReference type="EMBL" id="JBEDUW010000007">
    <property type="protein sequence ID" value="KAK9912577.1"/>
    <property type="molecule type" value="Genomic_DNA"/>
</dbReference>
<dbReference type="InterPro" id="IPR002938">
    <property type="entry name" value="FAD-bd"/>
</dbReference>
<dbReference type="Gene3D" id="3.50.50.60">
    <property type="entry name" value="FAD/NAD(P)-binding domain"/>
    <property type="match status" value="1"/>
</dbReference>
<organism evidence="5 6">
    <name type="scientific">Rubus argutus</name>
    <name type="common">Southern blackberry</name>
    <dbReference type="NCBI Taxonomy" id="59490"/>
    <lineage>
        <taxon>Eukaryota</taxon>
        <taxon>Viridiplantae</taxon>
        <taxon>Streptophyta</taxon>
        <taxon>Embryophyta</taxon>
        <taxon>Tracheophyta</taxon>
        <taxon>Spermatophyta</taxon>
        <taxon>Magnoliopsida</taxon>
        <taxon>eudicotyledons</taxon>
        <taxon>Gunneridae</taxon>
        <taxon>Pentapetalae</taxon>
        <taxon>rosids</taxon>
        <taxon>fabids</taxon>
        <taxon>Rosales</taxon>
        <taxon>Rosaceae</taxon>
        <taxon>Rosoideae</taxon>
        <taxon>Rosoideae incertae sedis</taxon>
        <taxon>Rubus</taxon>
    </lineage>
</organism>
<dbReference type="GO" id="GO:0004497">
    <property type="term" value="F:monooxygenase activity"/>
    <property type="evidence" value="ECO:0007669"/>
    <property type="project" value="UniProtKB-KW"/>
</dbReference>
<dbReference type="Proteomes" id="UP001457282">
    <property type="component" value="Unassembled WGS sequence"/>
</dbReference>